<evidence type="ECO:0000313" key="4">
    <source>
        <dbReference type="Proteomes" id="UP000198922"/>
    </source>
</evidence>
<dbReference type="PANTHER" id="PTHR12526:SF595">
    <property type="entry name" value="BLL5217 PROTEIN"/>
    <property type="match status" value="1"/>
</dbReference>
<dbReference type="Pfam" id="PF00534">
    <property type="entry name" value="Glycos_transf_1"/>
    <property type="match status" value="1"/>
</dbReference>
<feature type="domain" description="Glycosyltransferase subfamily 4-like N-terminal" evidence="2">
    <location>
        <begin position="18"/>
        <end position="176"/>
    </location>
</feature>
<dbReference type="PANTHER" id="PTHR12526">
    <property type="entry name" value="GLYCOSYLTRANSFERASE"/>
    <property type="match status" value="1"/>
</dbReference>
<organism evidence="3 4">
    <name type="scientific">Limimaricola pyoseonensis</name>
    <dbReference type="NCBI Taxonomy" id="521013"/>
    <lineage>
        <taxon>Bacteria</taxon>
        <taxon>Pseudomonadati</taxon>
        <taxon>Pseudomonadota</taxon>
        <taxon>Alphaproteobacteria</taxon>
        <taxon>Rhodobacterales</taxon>
        <taxon>Paracoccaceae</taxon>
        <taxon>Limimaricola</taxon>
    </lineage>
</organism>
<dbReference type="Proteomes" id="UP000198922">
    <property type="component" value="Unassembled WGS sequence"/>
</dbReference>
<dbReference type="AlphaFoldDB" id="A0A1G7J3V9"/>
<evidence type="ECO:0000259" key="1">
    <source>
        <dbReference type="Pfam" id="PF00534"/>
    </source>
</evidence>
<accession>A0A1G7J3V9</accession>
<protein>
    <submittedName>
        <fullName evidence="3">Glycosyltransferase involved in cell wall bisynthesis</fullName>
    </submittedName>
</protein>
<dbReference type="Gene3D" id="3.40.50.2000">
    <property type="entry name" value="Glycogen Phosphorylase B"/>
    <property type="match status" value="2"/>
</dbReference>
<sequence length="378" mass="40102">MQIAVLAHIRHPVAPPFPGGMEAHAWHLSRALAARGHAVTLFASGDSRPPPGVALHPVVEVHYDRRFPWHAFHGTDTLNAHLDAAFAGVCRALAEGGFDVVHNNTLNRFPPRMARAHRLPMLSSMHVPPFDALGRAMRDSLAPWHLATTTSALQRTRWWDAPPREARVVGNGIALDDWPFVAEGDGTAVWAGRITPNKGPHLAAQAARIAGVPLTLFGAIEHRDYFEAEVKPQLGDGIRYGGHLGGADLAAEIGRASALLFTPLWDEPFGLVAIEAMACGLPVAAVEMGAVREVIGDCGAYAPADDPQALAAALRRAMALPRAAARARVAARFSVAAMVEGYEALYAEAIAARDAPASAIDYAAHELRIAPAVMAAGA</sequence>
<name>A0A1G7J3V9_9RHOB</name>
<keyword evidence="3" id="KW-0808">Transferase</keyword>
<dbReference type="InterPro" id="IPR001296">
    <property type="entry name" value="Glyco_trans_1"/>
</dbReference>
<gene>
    <name evidence="3" type="ORF">SAMN04488567_3635</name>
</gene>
<dbReference type="Pfam" id="PF13439">
    <property type="entry name" value="Glyco_transf_4"/>
    <property type="match status" value="1"/>
</dbReference>
<reference evidence="4" key="1">
    <citation type="submission" date="2016-10" db="EMBL/GenBank/DDBJ databases">
        <authorList>
            <person name="Varghese N."/>
            <person name="Submissions S."/>
        </authorList>
    </citation>
    <scope>NUCLEOTIDE SEQUENCE [LARGE SCALE GENOMIC DNA]</scope>
    <source>
        <strain evidence="4">DSM 21424</strain>
    </source>
</reference>
<dbReference type="STRING" id="521013.SAMN04488567_3635"/>
<evidence type="ECO:0000313" key="3">
    <source>
        <dbReference type="EMBL" id="SDF19672.1"/>
    </source>
</evidence>
<dbReference type="InterPro" id="IPR028098">
    <property type="entry name" value="Glyco_trans_4-like_N"/>
</dbReference>
<evidence type="ECO:0000259" key="2">
    <source>
        <dbReference type="Pfam" id="PF13439"/>
    </source>
</evidence>
<dbReference type="GO" id="GO:0016757">
    <property type="term" value="F:glycosyltransferase activity"/>
    <property type="evidence" value="ECO:0007669"/>
    <property type="project" value="InterPro"/>
</dbReference>
<proteinExistence type="predicted"/>
<feature type="domain" description="Glycosyl transferase family 1" evidence="1">
    <location>
        <begin position="183"/>
        <end position="331"/>
    </location>
</feature>
<dbReference type="SUPFAM" id="SSF53756">
    <property type="entry name" value="UDP-Glycosyltransferase/glycogen phosphorylase"/>
    <property type="match status" value="1"/>
</dbReference>
<dbReference type="EMBL" id="FNAT01000008">
    <property type="protein sequence ID" value="SDF19672.1"/>
    <property type="molecule type" value="Genomic_DNA"/>
</dbReference>
<dbReference type="RefSeq" id="WP_090114341.1">
    <property type="nucleotide sequence ID" value="NZ_FNAT01000008.1"/>
</dbReference>
<dbReference type="OrthoDB" id="9790710at2"/>
<keyword evidence="4" id="KW-1185">Reference proteome</keyword>